<evidence type="ECO:0000256" key="6">
    <source>
        <dbReference type="ARBA" id="ARBA00023242"/>
    </source>
</evidence>
<dbReference type="Proteomes" id="UP001146120">
    <property type="component" value="Unassembled WGS sequence"/>
</dbReference>
<dbReference type="PANTHER" id="PTHR46373">
    <property type="entry name" value="PROTEIN RKD4"/>
    <property type="match status" value="1"/>
</dbReference>
<gene>
    <name evidence="9" type="ORF">N0F65_000715</name>
</gene>
<name>A0AAV2ZJH9_9STRA</name>
<proteinExistence type="predicted"/>
<reference evidence="9" key="1">
    <citation type="submission" date="2022-11" db="EMBL/GenBank/DDBJ databases">
        <authorList>
            <person name="Morgan W.R."/>
            <person name="Tartar A."/>
        </authorList>
    </citation>
    <scope>NUCLEOTIDE SEQUENCE</scope>
    <source>
        <strain evidence="9">ARSEF 373</strain>
    </source>
</reference>
<feature type="domain" description="RWP-RK" evidence="8">
    <location>
        <begin position="190"/>
        <end position="275"/>
    </location>
</feature>
<keyword evidence="3" id="KW-0175">Coiled coil</keyword>
<evidence type="ECO:0000256" key="1">
    <source>
        <dbReference type="ARBA" id="ARBA00004049"/>
    </source>
</evidence>
<protein>
    <recommendedName>
        <fullName evidence="8">RWP-RK domain-containing protein</fullName>
    </recommendedName>
</protein>
<dbReference type="AlphaFoldDB" id="A0AAV2ZJH9"/>
<feature type="compositionally biased region" description="Low complexity" evidence="7">
    <location>
        <begin position="421"/>
        <end position="436"/>
    </location>
</feature>
<dbReference type="GO" id="GO:0003700">
    <property type="term" value="F:DNA-binding transcription factor activity"/>
    <property type="evidence" value="ECO:0007669"/>
    <property type="project" value="InterPro"/>
</dbReference>
<comment type="caution">
    <text evidence="9">The sequence shown here is derived from an EMBL/GenBank/DDBJ whole genome shotgun (WGS) entry which is preliminary data.</text>
</comment>
<feature type="compositionally biased region" description="Basic and acidic residues" evidence="7">
    <location>
        <begin position="297"/>
        <end position="308"/>
    </location>
</feature>
<sequence>MKAQAGDGTTGVSPTQQQQQQPALSVATEGMAQDAAPVSPTLVKDMMFDPRYLSEAWVQESPRHVYAMLAPPPAIDTFGQHPPSPTPALHLQQQHMDHQQQQLHLHQLQQQQSLGLVSPVAGMHPFYSHATTMLTSPHHAQGGMQAAFPGAFAMGQPSLTVDVMDSLGTGTHTDALGNAIPQQSPTHMLKTMMTPMTPRSPVVSVKDLTLNELRPHFNKPMAVVAKELGVCITLMKKICRRNGLVRWPHRRIRSLVNRITSLQVIASSSSGSERRRFQSQIIALREELSAVIQNPNEKSRKAQADAKARSPMASDVKREPDDVEAMDADEDDEEEDDLAAPSGSGDGDQVQQDVSGEQDVSVSSVKAEVPSPNSTKRKDVLLPPPPIKIPRLDEQDATSLSRRTPHSVGSRGSDSDNERPSSTTSTGSKRGSISSILCDSFE</sequence>
<evidence type="ECO:0000313" key="9">
    <source>
        <dbReference type="EMBL" id="DBA05027.1"/>
    </source>
</evidence>
<dbReference type="InterPro" id="IPR003035">
    <property type="entry name" value="RWP-RK_dom"/>
</dbReference>
<keyword evidence="2" id="KW-0805">Transcription regulation</keyword>
<evidence type="ECO:0000256" key="3">
    <source>
        <dbReference type="ARBA" id="ARBA00023054"/>
    </source>
</evidence>
<dbReference type="Pfam" id="PF02042">
    <property type="entry name" value="RWP-RK"/>
    <property type="match status" value="1"/>
</dbReference>
<evidence type="ECO:0000256" key="2">
    <source>
        <dbReference type="ARBA" id="ARBA00023015"/>
    </source>
</evidence>
<dbReference type="PROSITE" id="PS51519">
    <property type="entry name" value="RWP_RK"/>
    <property type="match status" value="1"/>
</dbReference>
<evidence type="ECO:0000256" key="7">
    <source>
        <dbReference type="SAM" id="MobiDB-lite"/>
    </source>
</evidence>
<evidence type="ECO:0000256" key="5">
    <source>
        <dbReference type="ARBA" id="ARBA00023163"/>
    </source>
</evidence>
<dbReference type="EMBL" id="DAKRPA010000003">
    <property type="protein sequence ID" value="DBA05027.1"/>
    <property type="molecule type" value="Genomic_DNA"/>
</dbReference>
<keyword evidence="10" id="KW-1185">Reference proteome</keyword>
<comment type="function">
    <text evidence="1">Putative transcription factor.</text>
</comment>
<accession>A0AAV2ZJH9</accession>
<evidence type="ECO:0000256" key="4">
    <source>
        <dbReference type="ARBA" id="ARBA00023125"/>
    </source>
</evidence>
<keyword evidence="6" id="KW-0539">Nucleus</keyword>
<dbReference type="InterPro" id="IPR044607">
    <property type="entry name" value="RKD-like"/>
</dbReference>
<evidence type="ECO:0000313" key="10">
    <source>
        <dbReference type="Proteomes" id="UP001146120"/>
    </source>
</evidence>
<keyword evidence="5" id="KW-0804">Transcription</keyword>
<reference evidence="9" key="2">
    <citation type="journal article" date="2023" name="Microbiol Resour">
        <title>Decontamination and Annotation of the Draft Genome Sequence of the Oomycete Lagenidium giganteum ARSEF 373.</title>
        <authorList>
            <person name="Morgan W.R."/>
            <person name="Tartar A."/>
        </authorList>
    </citation>
    <scope>NUCLEOTIDE SEQUENCE</scope>
    <source>
        <strain evidence="9">ARSEF 373</strain>
    </source>
</reference>
<keyword evidence="4" id="KW-0238">DNA-binding</keyword>
<dbReference type="GO" id="GO:0003677">
    <property type="term" value="F:DNA binding"/>
    <property type="evidence" value="ECO:0007669"/>
    <property type="project" value="UniProtKB-KW"/>
</dbReference>
<feature type="region of interest" description="Disordered" evidence="7">
    <location>
        <begin position="294"/>
        <end position="442"/>
    </location>
</feature>
<feature type="compositionally biased region" description="Polar residues" evidence="7">
    <location>
        <begin position="349"/>
        <end position="364"/>
    </location>
</feature>
<evidence type="ECO:0000259" key="8">
    <source>
        <dbReference type="PROSITE" id="PS51519"/>
    </source>
</evidence>
<feature type="region of interest" description="Disordered" evidence="7">
    <location>
        <begin position="1"/>
        <end position="32"/>
    </location>
</feature>
<organism evidence="9 10">
    <name type="scientific">Lagenidium giganteum</name>
    <dbReference type="NCBI Taxonomy" id="4803"/>
    <lineage>
        <taxon>Eukaryota</taxon>
        <taxon>Sar</taxon>
        <taxon>Stramenopiles</taxon>
        <taxon>Oomycota</taxon>
        <taxon>Peronosporomycetes</taxon>
        <taxon>Pythiales</taxon>
        <taxon>Pythiaceae</taxon>
    </lineage>
</organism>
<dbReference type="PANTHER" id="PTHR46373:SF2">
    <property type="entry name" value="RWP-RK DOMAIN-CONTAINING PROTEIN"/>
    <property type="match status" value="1"/>
</dbReference>
<feature type="compositionally biased region" description="Acidic residues" evidence="7">
    <location>
        <begin position="321"/>
        <end position="338"/>
    </location>
</feature>